<comment type="caution">
    <text evidence="3">The sequence shown here is derived from an EMBL/GenBank/DDBJ whole genome shotgun (WGS) entry which is preliminary data.</text>
</comment>
<dbReference type="OrthoDB" id="48036at2759"/>
<feature type="domain" description="Essential protein Yae1 N-terminal" evidence="2">
    <location>
        <begin position="19"/>
        <end position="57"/>
    </location>
</feature>
<keyword evidence="4" id="KW-1185">Reference proteome</keyword>
<dbReference type="InterPro" id="IPR052436">
    <property type="entry name" value="LTO1_adapter"/>
</dbReference>
<dbReference type="EMBL" id="AGSI01000007">
    <property type="protein sequence ID" value="EIE23590.1"/>
    <property type="molecule type" value="Genomic_DNA"/>
</dbReference>
<evidence type="ECO:0000313" key="4">
    <source>
        <dbReference type="Proteomes" id="UP000007264"/>
    </source>
</evidence>
<dbReference type="AlphaFoldDB" id="I0YYX1"/>
<proteinExistence type="inferred from homology"/>
<evidence type="ECO:0000259" key="2">
    <source>
        <dbReference type="Pfam" id="PF09811"/>
    </source>
</evidence>
<dbReference type="GeneID" id="17041582"/>
<gene>
    <name evidence="3" type="ORF">COCSUDRAFT_53400</name>
</gene>
<name>I0YYX1_COCSC</name>
<dbReference type="PANTHER" id="PTHR28532:SF1">
    <property type="entry name" value="ORAL CANCER OVEREXPRESSED 1"/>
    <property type="match status" value="1"/>
</dbReference>
<organism evidence="3 4">
    <name type="scientific">Coccomyxa subellipsoidea (strain C-169)</name>
    <name type="common">Green microalga</name>
    <dbReference type="NCBI Taxonomy" id="574566"/>
    <lineage>
        <taxon>Eukaryota</taxon>
        <taxon>Viridiplantae</taxon>
        <taxon>Chlorophyta</taxon>
        <taxon>core chlorophytes</taxon>
        <taxon>Trebouxiophyceae</taxon>
        <taxon>Trebouxiophyceae incertae sedis</taxon>
        <taxon>Coccomyxaceae</taxon>
        <taxon>Coccomyxa</taxon>
        <taxon>Coccomyxa subellipsoidea</taxon>
    </lineage>
</organism>
<evidence type="ECO:0000256" key="1">
    <source>
        <dbReference type="ARBA" id="ARBA00038090"/>
    </source>
</evidence>
<dbReference type="RefSeq" id="XP_005648134.1">
    <property type="nucleotide sequence ID" value="XM_005648077.1"/>
</dbReference>
<protein>
    <submittedName>
        <fullName evidence="3">DUF1715-domain-containing protein</fullName>
    </submittedName>
</protein>
<dbReference type="KEGG" id="csl:COCSUDRAFT_53400"/>
<comment type="similarity">
    <text evidence="1">Belongs to the LTO1 family.</text>
</comment>
<evidence type="ECO:0000313" key="3">
    <source>
        <dbReference type="EMBL" id="EIE23590.1"/>
    </source>
</evidence>
<dbReference type="InterPro" id="IPR019191">
    <property type="entry name" value="Essential_protein_Yae1_N"/>
</dbReference>
<dbReference type="eggNOG" id="KOG4595">
    <property type="taxonomic scope" value="Eukaryota"/>
</dbReference>
<reference evidence="3 4" key="1">
    <citation type="journal article" date="2012" name="Genome Biol.">
        <title>The genome of the polar eukaryotic microalga coccomyxa subellipsoidea reveals traits of cold adaptation.</title>
        <authorList>
            <person name="Blanc G."/>
            <person name="Agarkova I."/>
            <person name="Grimwood J."/>
            <person name="Kuo A."/>
            <person name="Brueggeman A."/>
            <person name="Dunigan D."/>
            <person name="Gurnon J."/>
            <person name="Ladunga I."/>
            <person name="Lindquist E."/>
            <person name="Lucas S."/>
            <person name="Pangilinan J."/>
            <person name="Proschold T."/>
            <person name="Salamov A."/>
            <person name="Schmutz J."/>
            <person name="Weeks D."/>
            <person name="Yamada T."/>
            <person name="Claverie J.M."/>
            <person name="Grigoriev I."/>
            <person name="Van Etten J."/>
            <person name="Lomsadze A."/>
            <person name="Borodovsky M."/>
        </authorList>
    </citation>
    <scope>NUCLEOTIDE SEQUENCE [LARGE SCALE GENOMIC DNA]</scope>
    <source>
        <strain evidence="3 4">C-169</strain>
    </source>
</reference>
<accession>I0YYX1</accession>
<sequence>MSDLFDACLDLESTHIEEGYEEGKKDGKAAGLKEGRELGELKGCEIGSEVGFYAGFCEALRELHKEQPALLDKAEKQVTSMEELTKNFPLNDPKDEKMQDMMVELRGKFKTVCAKLGLSERLQIAQAPEQTTVKSSLDF</sequence>
<dbReference type="Proteomes" id="UP000007264">
    <property type="component" value="Unassembled WGS sequence"/>
</dbReference>
<dbReference type="Pfam" id="PF09811">
    <property type="entry name" value="Yae1_N"/>
    <property type="match status" value="1"/>
</dbReference>
<dbReference type="PANTHER" id="PTHR28532">
    <property type="entry name" value="GEO13458P1"/>
    <property type="match status" value="1"/>
</dbReference>